<dbReference type="HAMAP" id="MF_00379">
    <property type="entry name" value="GTPase_MnmE"/>
    <property type="match status" value="1"/>
</dbReference>
<comment type="function">
    <text evidence="8">Exhibits a very high intrinsic GTPase hydrolysis rate. Involved in the addition of a carboxymethylaminomethyl (cmnm) group at the wobble position (U34) of certain tRNAs, forming tRNA-cmnm(5)s(2)U34.</text>
</comment>
<evidence type="ECO:0000313" key="11">
    <source>
        <dbReference type="Proteomes" id="UP000320314"/>
    </source>
</evidence>
<dbReference type="Pfam" id="PF10396">
    <property type="entry name" value="TrmE_N"/>
    <property type="match status" value="1"/>
</dbReference>
<keyword evidence="3 8" id="KW-0547">Nucleotide-binding</keyword>
<dbReference type="EC" id="3.6.-.-" evidence="8"/>
<keyword evidence="2 8" id="KW-0819">tRNA processing</keyword>
<dbReference type="EMBL" id="VHLH01000022">
    <property type="protein sequence ID" value="TPW27269.1"/>
    <property type="molecule type" value="Genomic_DNA"/>
</dbReference>
<dbReference type="GO" id="GO:0046872">
    <property type="term" value="F:metal ion binding"/>
    <property type="evidence" value="ECO:0007669"/>
    <property type="project" value="UniProtKB-KW"/>
</dbReference>
<feature type="binding site" evidence="8">
    <location>
        <begin position="250"/>
        <end position="256"/>
    </location>
    <ligand>
        <name>GTP</name>
        <dbReference type="ChEBI" id="CHEBI:37565"/>
    </ligand>
</feature>
<dbReference type="GO" id="GO:0030488">
    <property type="term" value="P:tRNA methylation"/>
    <property type="evidence" value="ECO:0007669"/>
    <property type="project" value="TreeGrafter"/>
</dbReference>
<evidence type="ECO:0000256" key="6">
    <source>
        <dbReference type="ARBA" id="ARBA00022958"/>
    </source>
</evidence>
<dbReference type="CDD" id="cd04164">
    <property type="entry name" value="trmE"/>
    <property type="match status" value="1"/>
</dbReference>
<feature type="binding site" evidence="8">
    <location>
        <position position="124"/>
    </location>
    <ligand>
        <name>(6S)-5-formyl-5,6,7,8-tetrahydrofolate</name>
        <dbReference type="ChEBI" id="CHEBI:57457"/>
    </ligand>
</feature>
<dbReference type="InterPro" id="IPR004520">
    <property type="entry name" value="GTPase_MnmE"/>
</dbReference>
<dbReference type="InterPro" id="IPR018948">
    <property type="entry name" value="GTP-bd_TrmE_N"/>
</dbReference>
<dbReference type="InterPro" id="IPR027266">
    <property type="entry name" value="TrmE/GcvT-like"/>
</dbReference>
<dbReference type="PROSITE" id="PS51709">
    <property type="entry name" value="G_TRME"/>
    <property type="match status" value="1"/>
</dbReference>
<evidence type="ECO:0000256" key="8">
    <source>
        <dbReference type="HAMAP-Rule" id="MF_00379"/>
    </source>
</evidence>
<accession>A0A506U3Z6</accession>
<gene>
    <name evidence="8 10" type="primary">mnmE</name>
    <name evidence="8" type="synonym">trmE</name>
    <name evidence="10" type="ORF">FJU11_12000</name>
</gene>
<keyword evidence="7 8" id="KW-0342">GTP-binding</keyword>
<dbReference type="GO" id="GO:0005525">
    <property type="term" value="F:GTP binding"/>
    <property type="evidence" value="ECO:0007669"/>
    <property type="project" value="UniProtKB-UniRule"/>
</dbReference>
<evidence type="ECO:0000256" key="5">
    <source>
        <dbReference type="ARBA" id="ARBA00022842"/>
    </source>
</evidence>
<dbReference type="OrthoDB" id="9805918at2"/>
<dbReference type="Pfam" id="PF01926">
    <property type="entry name" value="MMR_HSR1"/>
    <property type="match status" value="1"/>
</dbReference>
<feature type="binding site" evidence="8">
    <location>
        <position position="235"/>
    </location>
    <ligand>
        <name>Mg(2+)</name>
        <dbReference type="ChEBI" id="CHEBI:18420"/>
    </ligand>
</feature>
<comment type="cofactor">
    <cofactor evidence="8">
        <name>K(+)</name>
        <dbReference type="ChEBI" id="CHEBI:29103"/>
    </cofactor>
    <text evidence="8">Binds 1 potassium ion per subunit.</text>
</comment>
<dbReference type="NCBIfam" id="NF003661">
    <property type="entry name" value="PRK05291.1-3"/>
    <property type="match status" value="1"/>
</dbReference>
<comment type="subunit">
    <text evidence="8">Homodimer. Heterotetramer of two MnmE and two MnmG subunits.</text>
</comment>
<dbReference type="GO" id="GO:0002098">
    <property type="term" value="P:tRNA wobble uridine modification"/>
    <property type="evidence" value="ECO:0007669"/>
    <property type="project" value="TreeGrafter"/>
</dbReference>
<evidence type="ECO:0000256" key="2">
    <source>
        <dbReference type="ARBA" id="ARBA00022694"/>
    </source>
</evidence>
<dbReference type="InterPro" id="IPR027368">
    <property type="entry name" value="MnmE_dom2"/>
</dbReference>
<dbReference type="Gene3D" id="1.20.120.430">
    <property type="entry name" value="tRNA modification GTPase MnmE domain 2"/>
    <property type="match status" value="1"/>
</dbReference>
<dbReference type="SUPFAM" id="SSF52540">
    <property type="entry name" value="P-loop containing nucleoside triphosphate hydrolases"/>
    <property type="match status" value="1"/>
</dbReference>
<evidence type="ECO:0000259" key="9">
    <source>
        <dbReference type="PROSITE" id="PS51709"/>
    </source>
</evidence>
<dbReference type="PANTHER" id="PTHR42714:SF2">
    <property type="entry name" value="TRNA MODIFICATION GTPASE GTPBP3, MITOCHONDRIAL"/>
    <property type="match status" value="1"/>
</dbReference>
<feature type="binding site" evidence="8">
    <location>
        <begin position="231"/>
        <end position="236"/>
    </location>
    <ligand>
        <name>GTP</name>
        <dbReference type="ChEBI" id="CHEBI:37565"/>
    </ligand>
</feature>
<evidence type="ECO:0000256" key="1">
    <source>
        <dbReference type="ARBA" id="ARBA00011043"/>
    </source>
</evidence>
<feature type="domain" description="TrmE-type G" evidence="9">
    <location>
        <begin position="221"/>
        <end position="366"/>
    </location>
</feature>
<organism evidence="10 11">
    <name type="scientific">Pararhizobium mangrovi</name>
    <dbReference type="NCBI Taxonomy" id="2590452"/>
    <lineage>
        <taxon>Bacteria</taxon>
        <taxon>Pseudomonadati</taxon>
        <taxon>Pseudomonadota</taxon>
        <taxon>Alphaproteobacteria</taxon>
        <taxon>Hyphomicrobiales</taxon>
        <taxon>Rhizobiaceae</taxon>
        <taxon>Rhizobium/Agrobacterium group</taxon>
        <taxon>Pararhizobium</taxon>
    </lineage>
</organism>
<evidence type="ECO:0000313" key="10">
    <source>
        <dbReference type="EMBL" id="TPW27269.1"/>
    </source>
</evidence>
<dbReference type="GO" id="GO:0003924">
    <property type="term" value="F:GTPase activity"/>
    <property type="evidence" value="ECO:0007669"/>
    <property type="project" value="UniProtKB-UniRule"/>
</dbReference>
<keyword evidence="6 8" id="KW-0630">Potassium</keyword>
<dbReference type="Gene3D" id="3.30.1360.120">
    <property type="entry name" value="Probable tRNA modification gtpase trme, domain 1"/>
    <property type="match status" value="1"/>
</dbReference>
<dbReference type="InterPro" id="IPR027417">
    <property type="entry name" value="P-loop_NTPase"/>
</dbReference>
<dbReference type="FunFam" id="3.30.1360.120:FF:000007">
    <property type="entry name" value="tRNA modification GTPase GTPBP3, mitochondrial"/>
    <property type="match status" value="1"/>
</dbReference>
<proteinExistence type="inferred from homology"/>
<dbReference type="PRINTS" id="PR00449">
    <property type="entry name" value="RASTRNSFRMNG"/>
</dbReference>
<feature type="binding site" evidence="8">
    <location>
        <position position="256"/>
    </location>
    <ligand>
        <name>Mg(2+)</name>
        <dbReference type="ChEBI" id="CHEBI:18420"/>
    </ligand>
</feature>
<sequence length="442" mass="46987">MSGGVKDQTTIYALSSGGLPSGVAVARMSGPGTRTALDRLVGGAPEPRYASLRTIRHVDGTPIDRGLILYFPGPASFTGEDCAEFQIHGGRSVVAALFSALSALDGFQAAEPGEFIRRAFENGRMDLTEVEGLGDLIAAETEMQRRLALEHAEGGLATLYNAWSTRLTECRAHIEAGLDFSDEEDVPDDIASALSVEIGTLAEEILQHLRGVRAGEIVRQGFRVVLAGLPNAGKSSLMNALAGRDVSIVSHQPGTTRDIVTVTLDLAGYAVVVQDTAGLRETTEDVEAEGVRRAEAAMRDADLVLHLYDLSTGARPHMDTALPVLKVGTKCDLPHAVEPDRGDLAISTRTGAGLDVLLCHLEDHVANAAMRSGDVIPSRARHREHLERTLAALNAAAEHDGSDPELVAEHLREAAFALGRITGRVDVEDLLDVVFGSFCIGK</sequence>
<dbReference type="PANTHER" id="PTHR42714">
    <property type="entry name" value="TRNA MODIFICATION GTPASE GTPBP3"/>
    <property type="match status" value="1"/>
</dbReference>
<feature type="binding site" evidence="8">
    <location>
        <begin position="275"/>
        <end position="278"/>
    </location>
    <ligand>
        <name>GTP</name>
        <dbReference type="ChEBI" id="CHEBI:37565"/>
    </ligand>
</feature>
<evidence type="ECO:0000256" key="7">
    <source>
        <dbReference type="ARBA" id="ARBA00023134"/>
    </source>
</evidence>
<feature type="binding site" evidence="8">
    <location>
        <position position="27"/>
    </location>
    <ligand>
        <name>(6S)-5-formyl-5,6,7,8-tetrahydrofolate</name>
        <dbReference type="ChEBI" id="CHEBI:57457"/>
    </ligand>
</feature>
<keyword evidence="5 8" id="KW-0460">Magnesium</keyword>
<feature type="binding site" evidence="8">
    <location>
        <position position="84"/>
    </location>
    <ligand>
        <name>(6S)-5-formyl-5,6,7,8-tetrahydrofolate</name>
        <dbReference type="ChEBI" id="CHEBI:57457"/>
    </ligand>
</feature>
<dbReference type="AlphaFoldDB" id="A0A506U3Z6"/>
<comment type="caution">
    <text evidence="8">Lacks conserved residue(s) required for the propagation of feature annotation.</text>
</comment>
<dbReference type="RefSeq" id="WP_141167303.1">
    <property type="nucleotide sequence ID" value="NZ_VHLH01000022.1"/>
</dbReference>
<keyword evidence="4 8" id="KW-0378">Hydrolase</keyword>
<dbReference type="GO" id="GO:0005737">
    <property type="term" value="C:cytoplasm"/>
    <property type="evidence" value="ECO:0007669"/>
    <property type="project" value="UniProtKB-SubCell"/>
</dbReference>
<dbReference type="CDD" id="cd14858">
    <property type="entry name" value="TrmE_N"/>
    <property type="match status" value="1"/>
</dbReference>
<dbReference type="InterPro" id="IPR006073">
    <property type="entry name" value="GTP-bd"/>
</dbReference>
<comment type="similarity">
    <text evidence="1 8">Belongs to the TRAFAC class TrmE-Era-EngA-EngB-Septin-like GTPase superfamily. TrmE GTPase family.</text>
</comment>
<dbReference type="InterPro" id="IPR005225">
    <property type="entry name" value="Small_GTP-bd"/>
</dbReference>
<dbReference type="Proteomes" id="UP000320314">
    <property type="component" value="Unassembled WGS sequence"/>
</dbReference>
<reference evidence="10 11" key="1">
    <citation type="submission" date="2019-06" db="EMBL/GenBank/DDBJ databases">
        <authorList>
            <person name="Li M."/>
        </authorList>
    </citation>
    <scope>NUCLEOTIDE SEQUENCE [LARGE SCALE GENOMIC DNA]</scope>
    <source>
        <strain evidence="10 11">BGMRC6574</strain>
    </source>
</reference>
<comment type="subcellular location">
    <subcellularLocation>
        <location evidence="8">Cytoplasm</location>
    </subcellularLocation>
</comment>
<keyword evidence="11" id="KW-1185">Reference proteome</keyword>
<name>A0A506U3Z6_9HYPH</name>
<dbReference type="InterPro" id="IPR025867">
    <property type="entry name" value="MnmE_helical"/>
</dbReference>
<keyword evidence="8" id="KW-0479">Metal-binding</keyword>
<dbReference type="Gene3D" id="3.40.50.300">
    <property type="entry name" value="P-loop containing nucleotide triphosphate hydrolases"/>
    <property type="match status" value="1"/>
</dbReference>
<dbReference type="SUPFAM" id="SSF116878">
    <property type="entry name" value="TrmE connector domain"/>
    <property type="match status" value="1"/>
</dbReference>
<dbReference type="Pfam" id="PF12631">
    <property type="entry name" value="MnmE_helical"/>
    <property type="match status" value="1"/>
</dbReference>
<feature type="binding site" evidence="8">
    <location>
        <position position="442"/>
    </location>
    <ligand>
        <name>(6S)-5-formyl-5,6,7,8-tetrahydrofolate</name>
        <dbReference type="ChEBI" id="CHEBI:57457"/>
    </ligand>
</feature>
<evidence type="ECO:0000256" key="3">
    <source>
        <dbReference type="ARBA" id="ARBA00022741"/>
    </source>
</evidence>
<dbReference type="NCBIfam" id="TIGR00231">
    <property type="entry name" value="small_GTP"/>
    <property type="match status" value="1"/>
</dbReference>
<dbReference type="InterPro" id="IPR031168">
    <property type="entry name" value="G_TrmE"/>
</dbReference>
<evidence type="ECO:0000256" key="4">
    <source>
        <dbReference type="ARBA" id="ARBA00022801"/>
    </source>
</evidence>
<keyword evidence="8" id="KW-0963">Cytoplasm</keyword>
<comment type="caution">
    <text evidence="10">The sequence shown here is derived from an EMBL/GenBank/DDBJ whole genome shotgun (WGS) entry which is preliminary data.</text>
</comment>
<protein>
    <recommendedName>
        <fullName evidence="8">tRNA modification GTPase MnmE</fullName>
        <ecNumber evidence="8">3.6.-.-</ecNumber>
    </recommendedName>
</protein>